<evidence type="ECO:0000256" key="8">
    <source>
        <dbReference type="ARBA" id="ARBA00022825"/>
    </source>
</evidence>
<dbReference type="Gene3D" id="3.40.50.200">
    <property type="entry name" value="Peptidase S8/S53 domain"/>
    <property type="match status" value="1"/>
</dbReference>
<dbReference type="InterPro" id="IPR036852">
    <property type="entry name" value="Peptidase_S8/S53_dom_sf"/>
</dbReference>
<dbReference type="GO" id="GO:0005829">
    <property type="term" value="C:cytosol"/>
    <property type="evidence" value="ECO:0007669"/>
    <property type="project" value="TreeGrafter"/>
</dbReference>
<evidence type="ECO:0000256" key="6">
    <source>
        <dbReference type="ARBA" id="ARBA00022670"/>
    </source>
</evidence>
<feature type="compositionally biased region" description="Basic and acidic residues" evidence="11">
    <location>
        <begin position="598"/>
        <end position="615"/>
    </location>
</feature>
<gene>
    <name evidence="13" type="ORF">F2Q70_00034699</name>
</gene>
<comment type="caution">
    <text evidence="13">The sequence shown here is derived from an EMBL/GenBank/DDBJ whole genome shotgun (WGS) entry which is preliminary data.</text>
</comment>
<keyword evidence="6 10" id="KW-0645">Protease</keyword>
<feature type="active site" description="Charge relay system" evidence="10">
    <location>
        <position position="494"/>
    </location>
</feature>
<evidence type="ECO:0000256" key="11">
    <source>
        <dbReference type="SAM" id="MobiDB-lite"/>
    </source>
</evidence>
<dbReference type="Gene3D" id="1.25.40.710">
    <property type="match status" value="1"/>
</dbReference>
<dbReference type="FunFam" id="3.40.50.200:FF:000013">
    <property type="entry name" value="Tripeptidyl-peptidase 2 homolog"/>
    <property type="match status" value="1"/>
</dbReference>
<dbReference type="InterPro" id="IPR034051">
    <property type="entry name" value="TPP_II_domain"/>
</dbReference>
<dbReference type="PROSITE" id="PS00137">
    <property type="entry name" value="SUBTILASE_HIS"/>
    <property type="match status" value="1"/>
</dbReference>
<dbReference type="SUPFAM" id="SSF52743">
    <property type="entry name" value="Subtilisin-like"/>
    <property type="match status" value="1"/>
</dbReference>
<dbReference type="FunFam" id="3.40.50.200:FF:000009">
    <property type="entry name" value="tripeptidyl-peptidase 2 isoform X1"/>
    <property type="match status" value="1"/>
</dbReference>
<dbReference type="EC" id="3.4.14.10" evidence="3"/>
<dbReference type="PROSITE" id="PS00138">
    <property type="entry name" value="SUBTILASE_SER"/>
    <property type="match status" value="1"/>
</dbReference>
<dbReference type="InterPro" id="IPR022398">
    <property type="entry name" value="Peptidase_S8_His-AS"/>
</dbReference>
<dbReference type="PROSITE" id="PS51892">
    <property type="entry name" value="SUBTILASE"/>
    <property type="match status" value="1"/>
</dbReference>
<dbReference type="InterPro" id="IPR050131">
    <property type="entry name" value="Peptidase_S8_subtilisin-like"/>
</dbReference>
<evidence type="ECO:0000256" key="1">
    <source>
        <dbReference type="ARBA" id="ARBA00001910"/>
    </source>
</evidence>
<dbReference type="GO" id="GO:0006508">
    <property type="term" value="P:proteolysis"/>
    <property type="evidence" value="ECO:0007669"/>
    <property type="project" value="UniProtKB-KW"/>
</dbReference>
<evidence type="ECO:0000313" key="13">
    <source>
        <dbReference type="EMBL" id="KAF2584284.1"/>
    </source>
</evidence>
<evidence type="ECO:0000259" key="12">
    <source>
        <dbReference type="Pfam" id="PF00082"/>
    </source>
</evidence>
<dbReference type="GO" id="GO:0004252">
    <property type="term" value="F:serine-type endopeptidase activity"/>
    <property type="evidence" value="ECO:0007669"/>
    <property type="project" value="UniProtKB-UniRule"/>
</dbReference>
<dbReference type="InterPro" id="IPR000209">
    <property type="entry name" value="Peptidase_S8/S53_dom"/>
</dbReference>
<proteinExistence type="inferred from homology"/>
<comment type="catalytic activity">
    <reaction evidence="1">
        <text>Release of an N-terminal tripeptide from a polypeptide.</text>
        <dbReference type="EC" id="3.4.14.10"/>
    </reaction>
</comment>
<sequence length="705" mass="76488">MDLHLQIHGALFGGPSCSSSYWASSSTSLSLPFIFHRRLNSRSRSRSRGTRLRRSGFSAMPCSSSETSRVGCGGGGGGGAGETDNACVADFKLNESTFLASLMPKKEIGADRFIEAHPEYDGRGVVIAIFDSGFDPSAAGLHVTSDGKPKVLDVIDCTGSGDIDTSTVVKANEDGLIRGASGVLLAVNSSWKNPTGEWRVGCKLVYELFTDTLTSRVKKERRKTWDEKNQEEIAKAVKNLYDFDQKHSKVDDAKLKKTREDLQSRVDYLKKQADRKYGVFSRLDACSFVANVYDEGNVLSIVTDSSPHGTHVAGIASAHHPEEHLLNGVAPGAQIISCKIGDSRLGSMETGTGLTRALIAALEHNCDLVNMSYGEAALLPDYGRFVDLVTEAVNKRRLIFVSSAGNNGPALTTVGAPGGTTSSIIGIGAYVSPEMAAGAHSVLEPPCEGLEYTWSSRGPTSDGDLGVCISAAGGAVAPVPTWTLQRRMLMNGTSMSSPSACGAIALLLSAMKAEGIPVSPYSVRRALENTSTPVGDLPEDKLSTGQGLMQVDKAYEYLKQFKDYPCVFYQIKVNLSGKTNPTSRGIYLREPTASRQSTEGKKEDEGEEESSQKDKFEENYKELTKWVDVKSSKFCTLTVLREKRLSRPGTALKVLDEMIQNENETASKKLYEMKLGLLEEIGWSHLVTYEKQWMQVRFPTSLPLF</sequence>
<dbReference type="AlphaFoldDB" id="A0A8S9JQB0"/>
<feature type="active site" description="Charge relay system" evidence="10">
    <location>
        <position position="131"/>
    </location>
</feature>
<dbReference type="GO" id="GO:0008240">
    <property type="term" value="F:tripeptidyl-peptidase activity"/>
    <property type="evidence" value="ECO:0007669"/>
    <property type="project" value="UniProtKB-EC"/>
</dbReference>
<feature type="domain" description="Peptidase S8/S53" evidence="12">
    <location>
        <begin position="122"/>
        <end position="536"/>
    </location>
</feature>
<evidence type="ECO:0000256" key="2">
    <source>
        <dbReference type="ARBA" id="ARBA00011073"/>
    </source>
</evidence>
<keyword evidence="8 10" id="KW-0720">Serine protease</keyword>
<dbReference type="FunFam" id="2.20.25.690:FF:000001">
    <property type="entry name" value="Tripeptidyl-peptidase 2"/>
    <property type="match status" value="1"/>
</dbReference>
<evidence type="ECO:0000256" key="9">
    <source>
        <dbReference type="ARBA" id="ARBA00075739"/>
    </source>
</evidence>
<dbReference type="GO" id="GO:0004177">
    <property type="term" value="F:aminopeptidase activity"/>
    <property type="evidence" value="ECO:0007669"/>
    <property type="project" value="UniProtKB-KW"/>
</dbReference>
<dbReference type="Pfam" id="PF00082">
    <property type="entry name" value="Peptidase_S8"/>
    <property type="match status" value="1"/>
</dbReference>
<keyword evidence="7 10" id="KW-0378">Hydrolase</keyword>
<keyword evidence="5" id="KW-0031">Aminopeptidase</keyword>
<dbReference type="CDD" id="cd04857">
    <property type="entry name" value="Peptidases_S8_Tripeptidyl_Aminopeptidase_II"/>
    <property type="match status" value="1"/>
</dbReference>
<evidence type="ECO:0000256" key="5">
    <source>
        <dbReference type="ARBA" id="ARBA00022438"/>
    </source>
</evidence>
<dbReference type="InterPro" id="IPR046939">
    <property type="entry name" value="TPPII_C_sf"/>
</dbReference>
<reference evidence="13" key="1">
    <citation type="submission" date="2019-12" db="EMBL/GenBank/DDBJ databases">
        <title>Genome sequencing and annotation of Brassica cretica.</title>
        <authorList>
            <person name="Studholme D.J."/>
            <person name="Sarris P.F."/>
        </authorList>
    </citation>
    <scope>NUCLEOTIDE SEQUENCE</scope>
    <source>
        <strain evidence="13">PFS-102/07</strain>
        <tissue evidence="13">Leaf</tissue>
    </source>
</reference>
<dbReference type="Gene3D" id="2.20.25.690">
    <property type="match status" value="1"/>
</dbReference>
<dbReference type="InterPro" id="IPR015500">
    <property type="entry name" value="Peptidase_S8_subtilisin-rel"/>
</dbReference>
<accession>A0A8S9JQB0</accession>
<evidence type="ECO:0000256" key="10">
    <source>
        <dbReference type="PROSITE-ProRule" id="PRU01240"/>
    </source>
</evidence>
<organism evidence="13">
    <name type="scientific">Brassica cretica</name>
    <name type="common">Mustard</name>
    <dbReference type="NCBI Taxonomy" id="69181"/>
    <lineage>
        <taxon>Eukaryota</taxon>
        <taxon>Viridiplantae</taxon>
        <taxon>Streptophyta</taxon>
        <taxon>Embryophyta</taxon>
        <taxon>Tracheophyta</taxon>
        <taxon>Spermatophyta</taxon>
        <taxon>Magnoliopsida</taxon>
        <taxon>eudicotyledons</taxon>
        <taxon>Gunneridae</taxon>
        <taxon>Pentapetalae</taxon>
        <taxon>rosids</taxon>
        <taxon>malvids</taxon>
        <taxon>Brassicales</taxon>
        <taxon>Brassicaceae</taxon>
        <taxon>Brassiceae</taxon>
        <taxon>Brassica</taxon>
    </lineage>
</organism>
<protein>
    <recommendedName>
        <fullName evidence="4">Tripeptidyl-peptidase 2</fullName>
        <ecNumber evidence="3">3.4.14.10</ecNumber>
    </recommendedName>
    <alternativeName>
        <fullName evidence="9">Tripeptidyl-peptidase II</fullName>
    </alternativeName>
</protein>
<comment type="similarity">
    <text evidence="2 10">Belongs to the peptidase S8 family.</text>
</comment>
<dbReference type="InterPro" id="IPR023828">
    <property type="entry name" value="Peptidase_S8_Ser-AS"/>
</dbReference>
<dbReference type="EMBL" id="QGKY02000246">
    <property type="protein sequence ID" value="KAF2584284.1"/>
    <property type="molecule type" value="Genomic_DNA"/>
</dbReference>
<evidence type="ECO:0000256" key="7">
    <source>
        <dbReference type="ARBA" id="ARBA00022801"/>
    </source>
</evidence>
<evidence type="ECO:0000256" key="3">
    <source>
        <dbReference type="ARBA" id="ARBA00012462"/>
    </source>
</evidence>
<evidence type="ECO:0000256" key="4">
    <source>
        <dbReference type="ARBA" id="ARBA00020244"/>
    </source>
</evidence>
<name>A0A8S9JQB0_BRACR</name>
<dbReference type="PRINTS" id="PR00723">
    <property type="entry name" value="SUBTILISIN"/>
</dbReference>
<dbReference type="PANTHER" id="PTHR43806">
    <property type="entry name" value="PEPTIDASE S8"/>
    <property type="match status" value="1"/>
</dbReference>
<feature type="region of interest" description="Disordered" evidence="11">
    <location>
        <begin position="582"/>
        <end position="615"/>
    </location>
</feature>
<feature type="active site" description="Charge relay system" evidence="10">
    <location>
        <position position="308"/>
    </location>
</feature>
<dbReference type="PANTHER" id="PTHR43806:SF14">
    <property type="entry name" value="TRIPEPTIDYL-PEPTIDASE 2"/>
    <property type="match status" value="1"/>
</dbReference>